<gene>
    <name evidence="13" type="ORF">WALSEDRAFT_30977</name>
</gene>
<keyword evidence="3 11" id="KW-0813">Transport</keyword>
<keyword evidence="6 11" id="KW-0406">Ion transport</keyword>
<dbReference type="CDD" id="cd12151">
    <property type="entry name" value="F1-ATPase_gamma"/>
    <property type="match status" value="1"/>
</dbReference>
<evidence type="ECO:0000256" key="6">
    <source>
        <dbReference type="ARBA" id="ARBA00023065"/>
    </source>
</evidence>
<dbReference type="PIRSF" id="PIRSF039089">
    <property type="entry name" value="ATP_synthase_gamma"/>
    <property type="match status" value="1"/>
</dbReference>
<comment type="similarity">
    <text evidence="2 11">Belongs to the ATPase gamma chain family.</text>
</comment>
<dbReference type="OrthoDB" id="239812at2759"/>
<comment type="subcellular location">
    <subcellularLocation>
        <location evidence="1">Mitochondrion inner membrane</location>
        <topology evidence="1">Peripheral membrane protein</topology>
    </subcellularLocation>
</comment>
<dbReference type="FunCoup" id="I4YJZ9">
    <property type="interactions" value="270"/>
</dbReference>
<keyword evidence="4 11" id="KW-0375">Hydrogen ion transport</keyword>
<dbReference type="Gene3D" id="3.40.1380.10">
    <property type="match status" value="1"/>
</dbReference>
<keyword evidence="7" id="KW-0496">Mitochondrion</keyword>
<organism evidence="13 14">
    <name type="scientific">Wallemia mellicola (strain ATCC MYA-4683 / CBS 633.66)</name>
    <name type="common">Wallemia sebi (CBS 633.66)</name>
    <dbReference type="NCBI Taxonomy" id="671144"/>
    <lineage>
        <taxon>Eukaryota</taxon>
        <taxon>Fungi</taxon>
        <taxon>Dikarya</taxon>
        <taxon>Basidiomycota</taxon>
        <taxon>Wallemiomycotina</taxon>
        <taxon>Wallemiomycetes</taxon>
        <taxon>Wallemiales</taxon>
        <taxon>Wallemiaceae</taxon>
        <taxon>Wallemia</taxon>
    </lineage>
</organism>
<dbReference type="STRING" id="671144.I4YJZ9"/>
<dbReference type="OMA" id="MQITSAM"/>
<reference evidence="13 14" key="1">
    <citation type="journal article" date="2012" name="Fungal Genet. Biol.">
        <title>The genome of the xerotolerant mold Wallemia sebi reveals adaptations to osmotic stress and suggests cryptic sexual reproduction.</title>
        <authorList>
            <person name="Padamsee M."/>
            <person name="Kumar T.K.A."/>
            <person name="Riley R."/>
            <person name="Binder M."/>
            <person name="Boyd A."/>
            <person name="Calvo A.M."/>
            <person name="Furukawa K."/>
            <person name="Hesse C."/>
            <person name="Hohmann S."/>
            <person name="James T.Y."/>
            <person name="LaButti K."/>
            <person name="Lapidus A."/>
            <person name="Lindquist E."/>
            <person name="Lucas S."/>
            <person name="Miller K."/>
            <person name="Shantappa S."/>
            <person name="Grigoriev I.V."/>
            <person name="Hibbett D.S."/>
            <person name="McLaughlin D.J."/>
            <person name="Spatafora J.W."/>
            <person name="Aime M.C."/>
        </authorList>
    </citation>
    <scope>NUCLEOTIDE SEQUENCE [LARGE SCALE GENOMIC DNA]</scope>
    <source>
        <strain evidence="14">ATCC MYA-4683 / CBS 633.66</strain>
    </source>
</reference>
<evidence type="ECO:0000256" key="3">
    <source>
        <dbReference type="ARBA" id="ARBA00022448"/>
    </source>
</evidence>
<dbReference type="SUPFAM" id="SSF52943">
    <property type="entry name" value="ATP synthase (F1-ATPase), gamma subunit"/>
    <property type="match status" value="1"/>
</dbReference>
<feature type="signal peptide" evidence="12">
    <location>
        <begin position="1"/>
        <end position="18"/>
    </location>
</feature>
<dbReference type="FunFam" id="3.40.1380.10:FF:000003">
    <property type="entry name" value="ATP synthase subunit gamma"/>
    <property type="match status" value="1"/>
</dbReference>
<sequence>MRFNFFYFLSLLPEYALSATTMLRAAARPVLKAQPVRAFSSTAAANETLREIEQRLKSVKNIEKITKSMKMIASTKLTKAQRAMNTAIEYGRTNAELFNQSEVKAPEDAKKLWVMVSSDSGLCGGIHSSITKYTKRSIAEEGAEENQIVVLGDRVRNQIQRSNAQDVKLAFNQIGKQVPTFNDAAAIADTILTSGIEFDQVNIVYNQYTSQISYDAGTLKAFTDKALSQAEGFKAYEQEEEATKDLAQFAFANAIFASLVEGHATEINARRNAMDNASKNAGDMIDSLQLKYNRGRQAQITNELIDIITGR</sequence>
<dbReference type="PANTHER" id="PTHR11693">
    <property type="entry name" value="ATP SYNTHASE GAMMA CHAIN"/>
    <property type="match status" value="1"/>
</dbReference>
<dbReference type="EMBL" id="JH668223">
    <property type="protein sequence ID" value="EIM24291.1"/>
    <property type="molecule type" value="Genomic_DNA"/>
</dbReference>
<keyword evidence="12" id="KW-0732">Signal</keyword>
<dbReference type="InParanoid" id="I4YJZ9"/>
<dbReference type="InterPro" id="IPR000131">
    <property type="entry name" value="ATP_synth_F1_gsu"/>
</dbReference>
<dbReference type="GO" id="GO:0005743">
    <property type="term" value="C:mitochondrial inner membrane"/>
    <property type="evidence" value="ECO:0007669"/>
    <property type="project" value="UniProtKB-SubCell"/>
</dbReference>
<dbReference type="HOGENOM" id="CLU_050669_4_1_1"/>
<dbReference type="FunFam" id="1.10.287.80:FF:000001">
    <property type="entry name" value="ATP synthase gamma chain"/>
    <property type="match status" value="1"/>
</dbReference>
<dbReference type="NCBIfam" id="TIGR01146">
    <property type="entry name" value="ATPsyn_F1gamma"/>
    <property type="match status" value="1"/>
</dbReference>
<dbReference type="AlphaFoldDB" id="I4YJZ9"/>
<keyword evidence="8" id="KW-0472">Membrane</keyword>
<dbReference type="PRINTS" id="PR00126">
    <property type="entry name" value="ATPASEGAMMA"/>
</dbReference>
<keyword evidence="9 11" id="KW-0139">CF(1)</keyword>
<evidence type="ECO:0000256" key="2">
    <source>
        <dbReference type="ARBA" id="ARBA00007681"/>
    </source>
</evidence>
<proteinExistence type="inferred from homology"/>
<evidence type="ECO:0000256" key="7">
    <source>
        <dbReference type="ARBA" id="ARBA00023128"/>
    </source>
</evidence>
<evidence type="ECO:0000256" key="11">
    <source>
        <dbReference type="RuleBase" id="RU004001"/>
    </source>
</evidence>
<keyword evidence="14" id="KW-1185">Reference proteome</keyword>
<feature type="chain" id="PRO_5003699015" description="ATP synthase subunit gamma" evidence="12">
    <location>
        <begin position="19"/>
        <end position="311"/>
    </location>
</feature>
<dbReference type="GO" id="GO:0045259">
    <property type="term" value="C:proton-transporting ATP synthase complex"/>
    <property type="evidence" value="ECO:0007669"/>
    <property type="project" value="UniProtKB-KW"/>
</dbReference>
<name>I4YJZ9_WALMC</name>
<dbReference type="InterPro" id="IPR035968">
    <property type="entry name" value="ATP_synth_F1_ATPase_gsu"/>
</dbReference>
<dbReference type="KEGG" id="wse:WALSEDRAFT_30977"/>
<accession>I4YJZ9</accession>
<dbReference type="RefSeq" id="XP_006956103.1">
    <property type="nucleotide sequence ID" value="XM_006956041.1"/>
</dbReference>
<evidence type="ECO:0000256" key="10">
    <source>
        <dbReference type="ARBA" id="ARBA00023310"/>
    </source>
</evidence>
<dbReference type="eggNOG" id="KOG1531">
    <property type="taxonomic scope" value="Eukaryota"/>
</dbReference>
<comment type="subunit">
    <text evidence="11">F-type ATPases have 2 components, CF(1) - the catalytic core - and CF(0) - the membrane proton channel. CF(1) and CF(0) have multiple subunits.</text>
</comment>
<keyword evidence="10 11" id="KW-0066">ATP synthesis</keyword>
<evidence type="ECO:0000313" key="14">
    <source>
        <dbReference type="Proteomes" id="UP000005242"/>
    </source>
</evidence>
<keyword evidence="5" id="KW-0999">Mitochondrion inner membrane</keyword>
<dbReference type="Proteomes" id="UP000005242">
    <property type="component" value="Unassembled WGS sequence"/>
</dbReference>
<evidence type="ECO:0000256" key="8">
    <source>
        <dbReference type="ARBA" id="ARBA00023136"/>
    </source>
</evidence>
<dbReference type="PANTHER" id="PTHR11693:SF22">
    <property type="entry name" value="ATP SYNTHASE SUBUNIT GAMMA, MITOCHONDRIAL"/>
    <property type="match status" value="1"/>
</dbReference>
<evidence type="ECO:0000256" key="12">
    <source>
        <dbReference type="SAM" id="SignalP"/>
    </source>
</evidence>
<evidence type="ECO:0000256" key="5">
    <source>
        <dbReference type="ARBA" id="ARBA00022792"/>
    </source>
</evidence>
<protein>
    <recommendedName>
        <fullName evidence="11">ATP synthase subunit gamma</fullName>
    </recommendedName>
</protein>
<dbReference type="GeneID" id="18471225"/>
<evidence type="ECO:0000313" key="13">
    <source>
        <dbReference type="EMBL" id="EIM24291.1"/>
    </source>
</evidence>
<dbReference type="Gene3D" id="1.10.287.80">
    <property type="entry name" value="ATP synthase, gamma subunit, helix hairpin domain"/>
    <property type="match status" value="1"/>
</dbReference>
<evidence type="ECO:0000256" key="9">
    <source>
        <dbReference type="ARBA" id="ARBA00023196"/>
    </source>
</evidence>
<dbReference type="GO" id="GO:0046933">
    <property type="term" value="F:proton-transporting ATP synthase activity, rotational mechanism"/>
    <property type="evidence" value="ECO:0007669"/>
    <property type="project" value="InterPro"/>
</dbReference>
<dbReference type="Pfam" id="PF00231">
    <property type="entry name" value="ATP-synt"/>
    <property type="match status" value="1"/>
</dbReference>
<evidence type="ECO:0000256" key="4">
    <source>
        <dbReference type="ARBA" id="ARBA00022781"/>
    </source>
</evidence>
<evidence type="ECO:0000256" key="1">
    <source>
        <dbReference type="ARBA" id="ARBA00004637"/>
    </source>
</evidence>